<dbReference type="eggNOG" id="ENOG502QRT7">
    <property type="taxonomic scope" value="Eukaryota"/>
</dbReference>
<sequence>MSREGGSCRLGTGPKVRSRKPKKPHYIPRPWGKPYNYKCFQCPFTCLEKSHLYNHMKYSLCKDSLSLLLDSPDWACRHAPSSPRPRVPTPDCPRDPPGPGTQPSVPNLVTDSLSRRHCGGGSKPGAEGSPGPLPSLIRASRKGPGPAGLLVESWKPGLCTGPRNMALGVVGAMTSAGPETNVSCYPPPPPGDLPEAHSLHLSLLGVNYPLGPGLFSYLGPSLAAAAHMPFLASASPLLSPATAMPSQQPPEHQTLTPRLYYPLLLEHRVGLPPGRAAPAKPSVPPKGPSGTLAPELLKVPIPGLPRTWAHSTPRNPGQEGELEGAAQSDPQTRLPPGNRLELQKASSSLAEFCPQSSLSTGSSLMLWPEDKELSDPEALDPEVPLRQQPQGLVLASAGPVGKDLSRALGDYARVEQCLGQLAPGGGLAPRPLREQLSKIRRELLTIHQALEQAAQPPDTPLDLSLKRVATEGPEATAGSWALPKLGPTLAGVPPEPPSMLGPAAPQPFSGHTTKCEADSSVPPPGLPFQGPEDPVILGGGWSTCVRAGGSQTPKDVPGLKSPPSVEV</sequence>
<dbReference type="InterPro" id="IPR039064">
    <property type="entry name" value="ZNF750_Znf"/>
</dbReference>
<reference evidence="3 4" key="1">
    <citation type="submission" date="2013-11" db="EMBL/GenBank/DDBJ databases">
        <title>The Damaraland mole rat (Fukomys damarensis) genome and evolution of African mole rats.</title>
        <authorList>
            <person name="Gladyshev V.N."/>
            <person name="Fang X."/>
        </authorList>
    </citation>
    <scope>NUCLEOTIDE SEQUENCE [LARGE SCALE GENOMIC DNA]</scope>
    <source>
        <tissue evidence="3">Liver</tissue>
    </source>
</reference>
<dbReference type="PANTHER" id="PTHR14678:SF2">
    <property type="entry name" value="PROLINE-RICH PROTEIN 35"/>
    <property type="match status" value="1"/>
</dbReference>
<feature type="region of interest" description="Disordered" evidence="1">
    <location>
        <begin position="78"/>
        <end position="144"/>
    </location>
</feature>
<protein>
    <recommendedName>
        <fullName evidence="2">Zinc finger protein 750-like zinc finger domain-containing protein</fullName>
    </recommendedName>
</protein>
<accession>A0A091DWG8</accession>
<dbReference type="EMBL" id="KN121905">
    <property type="protein sequence ID" value="KFO34778.1"/>
    <property type="molecule type" value="Genomic_DNA"/>
</dbReference>
<evidence type="ECO:0000313" key="3">
    <source>
        <dbReference type="EMBL" id="KFO34778.1"/>
    </source>
</evidence>
<organism evidence="3 4">
    <name type="scientific">Fukomys damarensis</name>
    <name type="common">Damaraland mole rat</name>
    <name type="synonym">Cryptomys damarensis</name>
    <dbReference type="NCBI Taxonomy" id="885580"/>
    <lineage>
        <taxon>Eukaryota</taxon>
        <taxon>Metazoa</taxon>
        <taxon>Chordata</taxon>
        <taxon>Craniata</taxon>
        <taxon>Vertebrata</taxon>
        <taxon>Euteleostomi</taxon>
        <taxon>Mammalia</taxon>
        <taxon>Eutheria</taxon>
        <taxon>Euarchontoglires</taxon>
        <taxon>Glires</taxon>
        <taxon>Rodentia</taxon>
        <taxon>Hystricomorpha</taxon>
        <taxon>Bathyergidae</taxon>
        <taxon>Fukomys</taxon>
    </lineage>
</organism>
<feature type="compositionally biased region" description="Pro residues" evidence="1">
    <location>
        <begin position="82"/>
        <end position="100"/>
    </location>
</feature>
<feature type="region of interest" description="Disordered" evidence="1">
    <location>
        <begin position="1"/>
        <end position="27"/>
    </location>
</feature>
<evidence type="ECO:0000259" key="2">
    <source>
        <dbReference type="Pfam" id="PF15269"/>
    </source>
</evidence>
<gene>
    <name evidence="3" type="ORF">H920_03806</name>
</gene>
<dbReference type="PANTHER" id="PTHR14678">
    <property type="entry name" value="PROLINE-RICH PROTEIN 35-RELATED"/>
    <property type="match status" value="1"/>
</dbReference>
<evidence type="ECO:0000313" key="4">
    <source>
        <dbReference type="Proteomes" id="UP000028990"/>
    </source>
</evidence>
<feature type="compositionally biased region" description="Polar residues" evidence="1">
    <location>
        <begin position="102"/>
        <end position="112"/>
    </location>
</feature>
<dbReference type="OrthoDB" id="9885698at2759"/>
<feature type="region of interest" description="Disordered" evidence="1">
    <location>
        <begin position="504"/>
        <end position="567"/>
    </location>
</feature>
<feature type="compositionally biased region" description="Polar residues" evidence="1">
    <location>
        <begin position="344"/>
        <end position="363"/>
    </location>
</feature>
<proteinExistence type="predicted"/>
<name>A0A091DWG8_FUKDA</name>
<dbReference type="Proteomes" id="UP000028990">
    <property type="component" value="Unassembled WGS sequence"/>
</dbReference>
<dbReference type="AlphaFoldDB" id="A0A091DWG8"/>
<evidence type="ECO:0000256" key="1">
    <source>
        <dbReference type="SAM" id="MobiDB-lite"/>
    </source>
</evidence>
<feature type="domain" description="Zinc finger protein 750-like zinc finger" evidence="2">
    <location>
        <begin position="18"/>
        <end position="68"/>
    </location>
</feature>
<dbReference type="InterPro" id="IPR039363">
    <property type="entry name" value="ZNF750"/>
</dbReference>
<feature type="compositionally biased region" description="Basic residues" evidence="1">
    <location>
        <begin position="16"/>
        <end position="26"/>
    </location>
</feature>
<dbReference type="Pfam" id="PF15269">
    <property type="entry name" value="zf-C2H2_7"/>
    <property type="match status" value="1"/>
</dbReference>
<keyword evidence="4" id="KW-1185">Reference proteome</keyword>
<feature type="region of interest" description="Disordered" evidence="1">
    <location>
        <begin position="272"/>
        <end position="365"/>
    </location>
</feature>